<dbReference type="PANTHER" id="PTHR47354">
    <property type="entry name" value="NADH OXIDOREDUCTASE HCR"/>
    <property type="match status" value="1"/>
</dbReference>
<evidence type="ECO:0000256" key="3">
    <source>
        <dbReference type="ARBA" id="ARBA00022714"/>
    </source>
</evidence>
<dbReference type="InterPro" id="IPR001041">
    <property type="entry name" value="2Fe-2S_ferredoxin-type"/>
</dbReference>
<dbReference type="RefSeq" id="WP_112282440.1">
    <property type="nucleotide sequence ID" value="NZ_MASW01000002.1"/>
</dbReference>
<gene>
    <name evidence="8" type="ORF">BAY60_16195</name>
</gene>
<comment type="caution">
    <text evidence="8">The sequence shown here is derived from an EMBL/GenBank/DDBJ whole genome shotgun (WGS) entry which is preliminary data.</text>
</comment>
<evidence type="ECO:0000256" key="6">
    <source>
        <dbReference type="ARBA" id="ARBA00023004"/>
    </source>
</evidence>
<dbReference type="InterPro" id="IPR001433">
    <property type="entry name" value="OxRdtase_FAD/NAD-bd"/>
</dbReference>
<keyword evidence="9" id="KW-1185">Reference proteome</keyword>
<evidence type="ECO:0000256" key="7">
    <source>
        <dbReference type="ARBA" id="ARBA00023014"/>
    </source>
</evidence>
<evidence type="ECO:0000256" key="5">
    <source>
        <dbReference type="ARBA" id="ARBA00023002"/>
    </source>
</evidence>
<dbReference type="SUPFAM" id="SSF63380">
    <property type="entry name" value="Riboflavin synthase domain-like"/>
    <property type="match status" value="1"/>
</dbReference>
<keyword evidence="7" id="KW-0411">Iron-sulfur</keyword>
<protein>
    <submittedName>
        <fullName evidence="8">Ferredoxin</fullName>
    </submittedName>
</protein>
<evidence type="ECO:0000256" key="2">
    <source>
        <dbReference type="ARBA" id="ARBA00022630"/>
    </source>
</evidence>
<dbReference type="OrthoDB" id="3807506at2"/>
<evidence type="ECO:0000256" key="1">
    <source>
        <dbReference type="ARBA" id="ARBA00001974"/>
    </source>
</evidence>
<dbReference type="Gene3D" id="2.40.30.10">
    <property type="entry name" value="Translation factors"/>
    <property type="match status" value="1"/>
</dbReference>
<dbReference type="Gene3D" id="3.10.20.30">
    <property type="match status" value="1"/>
</dbReference>
<dbReference type="InterPro" id="IPR036010">
    <property type="entry name" value="2Fe-2S_ferredoxin-like_sf"/>
</dbReference>
<evidence type="ECO:0000256" key="4">
    <source>
        <dbReference type="ARBA" id="ARBA00022723"/>
    </source>
</evidence>
<keyword evidence="6" id="KW-0408">Iron</keyword>
<dbReference type="InterPro" id="IPR017938">
    <property type="entry name" value="Riboflavin_synthase-like_b-brl"/>
</dbReference>
<keyword evidence="3" id="KW-0001">2Fe-2S</keyword>
<dbReference type="PRINTS" id="PR00409">
    <property type="entry name" value="PHDIOXRDTASE"/>
</dbReference>
<dbReference type="InterPro" id="IPR012675">
    <property type="entry name" value="Beta-grasp_dom_sf"/>
</dbReference>
<dbReference type="GO" id="GO:0046872">
    <property type="term" value="F:metal ion binding"/>
    <property type="evidence" value="ECO:0007669"/>
    <property type="project" value="UniProtKB-KW"/>
</dbReference>
<dbReference type="EMBL" id="MASW01000002">
    <property type="protein sequence ID" value="PXY28444.1"/>
    <property type="molecule type" value="Genomic_DNA"/>
</dbReference>
<evidence type="ECO:0000313" key="9">
    <source>
        <dbReference type="Proteomes" id="UP000249915"/>
    </source>
</evidence>
<dbReference type="PROSITE" id="PS51085">
    <property type="entry name" value="2FE2S_FER_2"/>
    <property type="match status" value="1"/>
</dbReference>
<dbReference type="Pfam" id="PF00111">
    <property type="entry name" value="Fer2"/>
    <property type="match status" value="1"/>
</dbReference>
<dbReference type="Pfam" id="PF00175">
    <property type="entry name" value="NAD_binding_1"/>
    <property type="match status" value="1"/>
</dbReference>
<dbReference type="PROSITE" id="PS00197">
    <property type="entry name" value="2FE2S_FER_1"/>
    <property type="match status" value="1"/>
</dbReference>
<dbReference type="SUPFAM" id="SSF54292">
    <property type="entry name" value="2Fe-2S ferredoxin-like"/>
    <property type="match status" value="1"/>
</dbReference>
<keyword evidence="4" id="KW-0479">Metal-binding</keyword>
<dbReference type="CDD" id="cd00207">
    <property type="entry name" value="fer2"/>
    <property type="match status" value="1"/>
</dbReference>
<accession>A0A2V4B2L5</accession>
<dbReference type="AlphaFoldDB" id="A0A2V4B2L5"/>
<keyword evidence="5" id="KW-0560">Oxidoreductase</keyword>
<comment type="cofactor">
    <cofactor evidence="1">
        <name>FAD</name>
        <dbReference type="ChEBI" id="CHEBI:57692"/>
    </cofactor>
</comment>
<dbReference type="GO" id="GO:0016491">
    <property type="term" value="F:oxidoreductase activity"/>
    <property type="evidence" value="ECO:0007669"/>
    <property type="project" value="UniProtKB-KW"/>
</dbReference>
<dbReference type="SUPFAM" id="SSF52343">
    <property type="entry name" value="Ferredoxin reductase-like, C-terminal NADP-linked domain"/>
    <property type="match status" value="1"/>
</dbReference>
<dbReference type="InterPro" id="IPR050415">
    <property type="entry name" value="MRET"/>
</dbReference>
<name>A0A2V4B2L5_9PSEU</name>
<reference evidence="8 9" key="1">
    <citation type="submission" date="2016-07" db="EMBL/GenBank/DDBJ databases">
        <title>Draft genome sequence of Prauserella muralis DSM 45305, isolated from a mould-covered wall in an indoor environment.</title>
        <authorList>
            <person name="Ruckert C."/>
            <person name="Albersmeier A."/>
            <person name="Jiang C.-L."/>
            <person name="Jiang Y."/>
            <person name="Kalinowski J."/>
            <person name="Schneider O."/>
            <person name="Winkler A."/>
            <person name="Zotchev S.B."/>
        </authorList>
    </citation>
    <scope>NUCLEOTIDE SEQUENCE [LARGE SCALE GENOMIC DNA]</scope>
    <source>
        <strain evidence="8 9">DSM 45305</strain>
    </source>
</reference>
<dbReference type="InterPro" id="IPR039261">
    <property type="entry name" value="FNR_nucleotide-bd"/>
</dbReference>
<evidence type="ECO:0000313" key="8">
    <source>
        <dbReference type="EMBL" id="PXY28444.1"/>
    </source>
</evidence>
<dbReference type="PROSITE" id="PS51384">
    <property type="entry name" value="FAD_FR"/>
    <property type="match status" value="1"/>
</dbReference>
<dbReference type="Gene3D" id="3.40.50.80">
    <property type="entry name" value="Nucleotide-binding domain of ferredoxin-NADP reductase (FNR) module"/>
    <property type="match status" value="1"/>
</dbReference>
<keyword evidence="2" id="KW-0285">Flavoprotein</keyword>
<dbReference type="InterPro" id="IPR006058">
    <property type="entry name" value="2Fe2S_fd_BS"/>
</dbReference>
<organism evidence="8 9">
    <name type="scientific">Prauserella muralis</name>
    <dbReference type="NCBI Taxonomy" id="588067"/>
    <lineage>
        <taxon>Bacteria</taxon>
        <taxon>Bacillati</taxon>
        <taxon>Actinomycetota</taxon>
        <taxon>Actinomycetes</taxon>
        <taxon>Pseudonocardiales</taxon>
        <taxon>Pseudonocardiaceae</taxon>
        <taxon>Prauserella</taxon>
    </lineage>
</organism>
<dbReference type="CDD" id="cd06185">
    <property type="entry name" value="PDR_like"/>
    <property type="match status" value="1"/>
</dbReference>
<dbReference type="InterPro" id="IPR017927">
    <property type="entry name" value="FAD-bd_FR_type"/>
</dbReference>
<proteinExistence type="predicted"/>
<dbReference type="PANTHER" id="PTHR47354:SF1">
    <property type="entry name" value="CARNITINE MONOOXYGENASE REDUCTASE SUBUNIT"/>
    <property type="match status" value="1"/>
</dbReference>
<dbReference type="GO" id="GO:0051537">
    <property type="term" value="F:2 iron, 2 sulfur cluster binding"/>
    <property type="evidence" value="ECO:0007669"/>
    <property type="project" value="UniProtKB-KW"/>
</dbReference>
<sequence>MTTVEETVAGNADLHGRRTLLVRQVTWEAEGVLSLRLTDPDGGLLPEWQPGAHVDLVLPSGRVRQYSLCGDPADRRAYTIAVRDEPDGRGGSREIHSSALAGRLVDVQGPRNHFALVPAPRYLFIAGGIGITPILPMVRRVHAWGVPWRLVYGGRSRQSMPFAGDLAELADRAASRVDMVPEDECGVPDLDAILADLADGTRVYCCGPEGLLRAVEQRCENRPRGVELHVERFSAVPGRQETPGEATVGGDAVPGGPPGTFEVELRRTGVTLTVQPDRTLIDVVREAVPDLLSSCEEGFCGTCETKVLDGTPDHHDTILSARERESGRTMMICVGRSRSRRLVLDL</sequence>
<dbReference type="Proteomes" id="UP000249915">
    <property type="component" value="Unassembled WGS sequence"/>
</dbReference>